<accession>A0A974CI42</accession>
<dbReference type="Proteomes" id="UP000694892">
    <property type="component" value="Chromosome 7L"/>
</dbReference>
<organism evidence="1 2">
    <name type="scientific">Xenopus laevis</name>
    <name type="common">African clawed frog</name>
    <dbReference type="NCBI Taxonomy" id="8355"/>
    <lineage>
        <taxon>Eukaryota</taxon>
        <taxon>Metazoa</taxon>
        <taxon>Chordata</taxon>
        <taxon>Craniata</taxon>
        <taxon>Vertebrata</taxon>
        <taxon>Euteleostomi</taxon>
        <taxon>Amphibia</taxon>
        <taxon>Batrachia</taxon>
        <taxon>Anura</taxon>
        <taxon>Pipoidea</taxon>
        <taxon>Pipidae</taxon>
        <taxon>Xenopodinae</taxon>
        <taxon>Xenopus</taxon>
        <taxon>Xenopus</taxon>
    </lineage>
</organism>
<sequence length="98" mass="11382">MHTRLDLVPNIVTPPISLLGTTEELPLKRPERLLLLQLFFLLKKLILLHLKDFQAPTIGEWKQLVNANLTHIKAIYISRNCPSKFKKIWAKWTALDTL</sequence>
<evidence type="ECO:0000313" key="2">
    <source>
        <dbReference type="Proteomes" id="UP000694892"/>
    </source>
</evidence>
<protein>
    <submittedName>
        <fullName evidence="1">Uncharacterized protein</fullName>
    </submittedName>
</protein>
<proteinExistence type="predicted"/>
<dbReference type="AlphaFoldDB" id="A0A974CI42"/>
<gene>
    <name evidence="1" type="ORF">XELAEV_18036080mg</name>
</gene>
<dbReference type="EMBL" id="CM004478">
    <property type="protein sequence ID" value="OCT73101.1"/>
    <property type="molecule type" value="Genomic_DNA"/>
</dbReference>
<name>A0A974CI42_XENLA</name>
<reference evidence="2" key="1">
    <citation type="journal article" date="2016" name="Nature">
        <title>Genome evolution in the allotetraploid frog Xenopus laevis.</title>
        <authorList>
            <person name="Session A.M."/>
            <person name="Uno Y."/>
            <person name="Kwon T."/>
            <person name="Chapman J.A."/>
            <person name="Toyoda A."/>
            <person name="Takahashi S."/>
            <person name="Fukui A."/>
            <person name="Hikosaka A."/>
            <person name="Suzuki A."/>
            <person name="Kondo M."/>
            <person name="van Heeringen S.J."/>
            <person name="Quigley I."/>
            <person name="Heinz S."/>
            <person name="Ogino H."/>
            <person name="Ochi H."/>
            <person name="Hellsten U."/>
            <person name="Lyons J.B."/>
            <person name="Simakov O."/>
            <person name="Putnam N."/>
            <person name="Stites J."/>
            <person name="Kuroki Y."/>
            <person name="Tanaka T."/>
            <person name="Michiue T."/>
            <person name="Watanabe M."/>
            <person name="Bogdanovic O."/>
            <person name="Lister R."/>
            <person name="Georgiou G."/>
            <person name="Paranjpe S.S."/>
            <person name="van Kruijsbergen I."/>
            <person name="Shu S."/>
            <person name="Carlson J."/>
            <person name="Kinoshita T."/>
            <person name="Ohta Y."/>
            <person name="Mawaribuchi S."/>
            <person name="Jenkins J."/>
            <person name="Grimwood J."/>
            <person name="Schmutz J."/>
            <person name="Mitros T."/>
            <person name="Mozaffari S.V."/>
            <person name="Suzuki Y."/>
            <person name="Haramoto Y."/>
            <person name="Yamamoto T.S."/>
            <person name="Takagi C."/>
            <person name="Heald R."/>
            <person name="Miller K."/>
            <person name="Haudenschild C."/>
            <person name="Kitzman J."/>
            <person name="Nakayama T."/>
            <person name="Izutsu Y."/>
            <person name="Robert J."/>
            <person name="Fortriede J."/>
            <person name="Burns K."/>
            <person name="Lotay V."/>
            <person name="Karimi K."/>
            <person name="Yasuoka Y."/>
            <person name="Dichmann D.S."/>
            <person name="Flajnik M.F."/>
            <person name="Houston D.W."/>
            <person name="Shendure J."/>
            <person name="DuPasquier L."/>
            <person name="Vize P.D."/>
            <person name="Zorn A.M."/>
            <person name="Ito M."/>
            <person name="Marcotte E.M."/>
            <person name="Wallingford J.B."/>
            <person name="Ito Y."/>
            <person name="Asashima M."/>
            <person name="Ueno N."/>
            <person name="Matsuda Y."/>
            <person name="Veenstra G.J."/>
            <person name="Fujiyama A."/>
            <person name="Harland R.M."/>
            <person name="Taira M."/>
            <person name="Rokhsar D.S."/>
        </authorList>
    </citation>
    <scope>NUCLEOTIDE SEQUENCE [LARGE SCALE GENOMIC DNA]</scope>
    <source>
        <strain evidence="2">J</strain>
    </source>
</reference>
<evidence type="ECO:0000313" key="1">
    <source>
        <dbReference type="EMBL" id="OCT73101.1"/>
    </source>
</evidence>